<sequence length="166" mass="18696">MIVIAKIRTVYSTFFPKKRPSSNKRTSTFASRSSSKSSSTSNHRNRPIWLAAKATKHHQCTSIPSSSHQPVSSSATSLQSPTHPLAPVSGSNEQSSISSSLSRSHRRNSETTIASNPASKNPWRRSCRPAARRAQEARLRRVVQPVVRSVRYNWVWKHSFYNLYPH</sequence>
<gene>
    <name evidence="2" type="ORF">PXEA_LOCUS17619</name>
</gene>
<dbReference type="Proteomes" id="UP000784294">
    <property type="component" value="Unassembled WGS sequence"/>
</dbReference>
<proteinExistence type="predicted"/>
<keyword evidence="3" id="KW-1185">Reference proteome</keyword>
<feature type="compositionally biased region" description="Polar residues" evidence="1">
    <location>
        <begin position="110"/>
        <end position="119"/>
    </location>
</feature>
<organism evidence="2 3">
    <name type="scientific">Protopolystoma xenopodis</name>
    <dbReference type="NCBI Taxonomy" id="117903"/>
    <lineage>
        <taxon>Eukaryota</taxon>
        <taxon>Metazoa</taxon>
        <taxon>Spiralia</taxon>
        <taxon>Lophotrochozoa</taxon>
        <taxon>Platyhelminthes</taxon>
        <taxon>Monogenea</taxon>
        <taxon>Polyopisthocotylea</taxon>
        <taxon>Polystomatidea</taxon>
        <taxon>Polystomatidae</taxon>
        <taxon>Protopolystoma</taxon>
    </lineage>
</organism>
<feature type="region of interest" description="Disordered" evidence="1">
    <location>
        <begin position="16"/>
        <end position="129"/>
    </location>
</feature>
<feature type="compositionally biased region" description="Low complexity" evidence="1">
    <location>
        <begin position="89"/>
        <end position="102"/>
    </location>
</feature>
<dbReference type="EMBL" id="CAAALY010066348">
    <property type="protein sequence ID" value="VEL24179.1"/>
    <property type="molecule type" value="Genomic_DNA"/>
</dbReference>
<comment type="caution">
    <text evidence="2">The sequence shown here is derived from an EMBL/GenBank/DDBJ whole genome shotgun (WGS) entry which is preliminary data.</text>
</comment>
<evidence type="ECO:0000256" key="1">
    <source>
        <dbReference type="SAM" id="MobiDB-lite"/>
    </source>
</evidence>
<name>A0A448WZP0_9PLAT</name>
<dbReference type="AlphaFoldDB" id="A0A448WZP0"/>
<protein>
    <submittedName>
        <fullName evidence="2">Uncharacterized protein</fullName>
    </submittedName>
</protein>
<reference evidence="2" key="1">
    <citation type="submission" date="2018-11" db="EMBL/GenBank/DDBJ databases">
        <authorList>
            <consortium name="Pathogen Informatics"/>
        </authorList>
    </citation>
    <scope>NUCLEOTIDE SEQUENCE</scope>
</reference>
<feature type="compositionally biased region" description="Low complexity" evidence="1">
    <location>
        <begin position="26"/>
        <end position="41"/>
    </location>
</feature>
<evidence type="ECO:0000313" key="2">
    <source>
        <dbReference type="EMBL" id="VEL24179.1"/>
    </source>
</evidence>
<evidence type="ECO:0000313" key="3">
    <source>
        <dbReference type="Proteomes" id="UP000784294"/>
    </source>
</evidence>
<accession>A0A448WZP0</accession>
<feature type="compositionally biased region" description="Low complexity" evidence="1">
    <location>
        <begin position="62"/>
        <end position="77"/>
    </location>
</feature>